<dbReference type="VEuPathDB" id="AmoebaDB:ACA1_134150"/>
<dbReference type="GeneID" id="14911839"/>
<keyword evidence="3" id="KW-1185">Reference proteome</keyword>
<name>L8GEQ3_ACACF</name>
<evidence type="ECO:0000313" key="3">
    <source>
        <dbReference type="Proteomes" id="UP000011083"/>
    </source>
</evidence>
<evidence type="ECO:0000313" key="2">
    <source>
        <dbReference type="EMBL" id="ELR11359.1"/>
    </source>
</evidence>
<dbReference type="RefSeq" id="XP_004333372.1">
    <property type="nucleotide sequence ID" value="XM_004333324.1"/>
</dbReference>
<dbReference type="EMBL" id="KB008153">
    <property type="protein sequence ID" value="ELR11359.1"/>
    <property type="molecule type" value="Genomic_DNA"/>
</dbReference>
<reference evidence="2 3" key="1">
    <citation type="journal article" date="2013" name="Genome Biol.">
        <title>Genome of Acanthamoeba castellanii highlights extensive lateral gene transfer and early evolution of tyrosine kinase signaling.</title>
        <authorList>
            <person name="Clarke M."/>
            <person name="Lohan A.J."/>
            <person name="Liu B."/>
            <person name="Lagkouvardos I."/>
            <person name="Roy S."/>
            <person name="Zafar N."/>
            <person name="Bertelli C."/>
            <person name="Schilde C."/>
            <person name="Kianianmomeni A."/>
            <person name="Burglin T.R."/>
            <person name="Frech C."/>
            <person name="Turcotte B."/>
            <person name="Kopec K.O."/>
            <person name="Synnott J.M."/>
            <person name="Choo C."/>
            <person name="Paponov I."/>
            <person name="Finkler A."/>
            <person name="Soon Heng Tan C."/>
            <person name="Hutchins A.P."/>
            <person name="Weinmeier T."/>
            <person name="Rattei T."/>
            <person name="Chu J.S."/>
            <person name="Gimenez G."/>
            <person name="Irimia M."/>
            <person name="Rigden D.J."/>
            <person name="Fitzpatrick D.A."/>
            <person name="Lorenzo-Morales J."/>
            <person name="Bateman A."/>
            <person name="Chiu C.H."/>
            <person name="Tang P."/>
            <person name="Hegemann P."/>
            <person name="Fromm H."/>
            <person name="Raoult D."/>
            <person name="Greub G."/>
            <person name="Miranda-Saavedra D."/>
            <person name="Chen N."/>
            <person name="Nash P."/>
            <person name="Ginger M.L."/>
            <person name="Horn M."/>
            <person name="Schaap P."/>
            <person name="Caler L."/>
            <person name="Loftus B."/>
        </authorList>
    </citation>
    <scope>NUCLEOTIDE SEQUENCE [LARGE SCALE GENOMIC DNA]</scope>
    <source>
        <strain evidence="2 3">Neff</strain>
    </source>
</reference>
<organism evidence="2 3">
    <name type="scientific">Acanthamoeba castellanii (strain ATCC 30010 / Neff)</name>
    <dbReference type="NCBI Taxonomy" id="1257118"/>
    <lineage>
        <taxon>Eukaryota</taxon>
        <taxon>Amoebozoa</taxon>
        <taxon>Discosea</taxon>
        <taxon>Longamoebia</taxon>
        <taxon>Centramoebida</taxon>
        <taxon>Acanthamoebidae</taxon>
        <taxon>Acanthamoeba</taxon>
    </lineage>
</organism>
<dbReference type="AlphaFoldDB" id="L8GEQ3"/>
<accession>L8GEQ3</accession>
<sequence>MKRALADVDNDDGGDNLPDPQRETSANKKARIDVDNDDSEWCLLHVLLSNEKAITTHYLSLLPPRCLCNVLAASKPLRACFFGDDGGGLMAEVMPWVLSARLQFDLQLGGDAKVTERATLTVKPSRAWFSSYHLYGQSVEIVRQTLDAIEAFQAQGTMWIAAIASFEAYSKRKNSPSAASSWRAHDCQGTILDMIISHSSHLQKLWEAAHAAVFSFPFGQGAARLLRVSESLIAEARVDPLRNSATFHRLKRDWDTSHDIAKAYSKSNRSCSNTFTMIEASWLSLRTLASSPDSCRPSAHDLHSSSHLRAMFIRHTDTLIAATRPSAQVAGSDPGNLALFGHFLSEQVTLSSRITDTTEQKQDAEQLARALVSWASMSNIAAANASVVKRLINACFRVLPKYDRSGTKNDEKPHDPVVTEAICVIIGRCFAWLAGQTLGPDCLGTPNLEYIVSSTMDLWTGPQAIDGIVPLLSTESLRHIYAEGLKHLSKNMACRSLLKRVAVSLRGASITDPSPDWINRLCESLELTSQCFDPVGA</sequence>
<evidence type="ECO:0000256" key="1">
    <source>
        <dbReference type="SAM" id="MobiDB-lite"/>
    </source>
</evidence>
<feature type="compositionally biased region" description="Basic and acidic residues" evidence="1">
    <location>
        <begin position="20"/>
        <end position="30"/>
    </location>
</feature>
<proteinExistence type="predicted"/>
<protein>
    <submittedName>
        <fullName evidence="2">Uncharacterized protein</fullName>
    </submittedName>
</protein>
<feature type="region of interest" description="Disordered" evidence="1">
    <location>
        <begin position="1"/>
        <end position="30"/>
    </location>
</feature>
<dbReference type="Proteomes" id="UP000011083">
    <property type="component" value="Unassembled WGS sequence"/>
</dbReference>
<gene>
    <name evidence="2" type="ORF">ACA1_134150</name>
</gene>
<dbReference type="KEGG" id="acan:ACA1_134150"/>